<dbReference type="Proteomes" id="UP000323597">
    <property type="component" value="Chromosome D06"/>
</dbReference>
<organism evidence="1 2">
    <name type="scientific">Gossypium mustelinum</name>
    <name type="common">Cotton</name>
    <name type="synonym">Gossypium caicoense</name>
    <dbReference type="NCBI Taxonomy" id="34275"/>
    <lineage>
        <taxon>Eukaryota</taxon>
        <taxon>Viridiplantae</taxon>
        <taxon>Streptophyta</taxon>
        <taxon>Embryophyta</taxon>
        <taxon>Tracheophyta</taxon>
        <taxon>Spermatophyta</taxon>
        <taxon>Magnoliopsida</taxon>
        <taxon>eudicotyledons</taxon>
        <taxon>Gunneridae</taxon>
        <taxon>Pentapetalae</taxon>
        <taxon>rosids</taxon>
        <taxon>malvids</taxon>
        <taxon>Malvales</taxon>
        <taxon>Malvaceae</taxon>
        <taxon>Malvoideae</taxon>
        <taxon>Gossypium</taxon>
    </lineage>
</organism>
<reference evidence="1 2" key="1">
    <citation type="submission" date="2019-07" db="EMBL/GenBank/DDBJ databases">
        <title>WGS assembly of Gossypium mustelinum.</title>
        <authorList>
            <person name="Chen Z.J."/>
            <person name="Sreedasyam A."/>
            <person name="Ando A."/>
            <person name="Song Q."/>
            <person name="De L."/>
            <person name="Hulse-Kemp A."/>
            <person name="Ding M."/>
            <person name="Ye W."/>
            <person name="Kirkbride R."/>
            <person name="Jenkins J."/>
            <person name="Plott C."/>
            <person name="Lovell J."/>
            <person name="Lin Y.-M."/>
            <person name="Vaughn R."/>
            <person name="Liu B."/>
            <person name="Li W."/>
            <person name="Simpson S."/>
            <person name="Scheffler B."/>
            <person name="Saski C."/>
            <person name="Grover C."/>
            <person name="Hu G."/>
            <person name="Conover J."/>
            <person name="Carlson J."/>
            <person name="Shu S."/>
            <person name="Boston L."/>
            <person name="Williams M."/>
            <person name="Peterson D."/>
            <person name="Mcgee K."/>
            <person name="Jones D."/>
            <person name="Wendel J."/>
            <person name="Stelly D."/>
            <person name="Grimwood J."/>
            <person name="Schmutz J."/>
        </authorList>
    </citation>
    <scope>NUCLEOTIDE SEQUENCE [LARGE SCALE GENOMIC DNA]</scope>
    <source>
        <strain evidence="1">1408120.09</strain>
    </source>
</reference>
<feature type="non-terminal residue" evidence="1">
    <location>
        <position position="1"/>
    </location>
</feature>
<dbReference type="AlphaFoldDB" id="A0A5D2UI12"/>
<evidence type="ECO:0000313" key="1">
    <source>
        <dbReference type="EMBL" id="TYI77149.1"/>
    </source>
</evidence>
<dbReference type="EMBL" id="CM017654">
    <property type="protein sequence ID" value="TYI77149.1"/>
    <property type="molecule type" value="Genomic_DNA"/>
</dbReference>
<proteinExistence type="predicted"/>
<protein>
    <submittedName>
        <fullName evidence="1">Uncharacterized protein</fullName>
    </submittedName>
</protein>
<sequence>TRRLEKREVKILEKFLYNYGFWVLKGTLGNKSNGDDMRLVAERIRARGYEPQCQRFGSLLSYNWPERERPFPLGVGKS</sequence>
<gene>
    <name evidence="1" type="ORF">E1A91_D06G126600v1</name>
</gene>
<accession>A0A5D2UI12</accession>
<evidence type="ECO:0000313" key="2">
    <source>
        <dbReference type="Proteomes" id="UP000323597"/>
    </source>
</evidence>
<name>A0A5D2UI12_GOSMU</name>
<keyword evidence="2" id="KW-1185">Reference proteome</keyword>